<evidence type="ECO:0000313" key="4">
    <source>
        <dbReference type="Proteomes" id="UP000007382"/>
    </source>
</evidence>
<sequence>MAGNTMLITGGAGFIGSNIARKLLAEGKTVAILDNLATGKRENIDDIKAHVRFIEGDVRDRDLLKKILPDVEVIFHQAALGSVPRSIKDPFETQSANVDGTMAILWEAKHAGVRRVTIAGSSSVYGDAPGMPRVETIVPSPLSPYALTKMSQEHLGAIFSKTYGLECVTLRYFNIFGPFQDPQSEYAAVIPRFITKIIKNEPITIYGDGLQSRDFTFIDNVVSANLLAARTKTGIGQAANIGCGAQFTLLDLVEELKKLLGKPNVAIDFQPPRAGDPRESRADIKKAEELLGYRPLVDFSEGLKRTVEWFKART</sequence>
<protein>
    <submittedName>
        <fullName evidence="3">Putative UDP-glucose 4-epimerase</fullName>
    </submittedName>
</protein>
<dbReference type="Pfam" id="PF01370">
    <property type="entry name" value="Epimerase"/>
    <property type="match status" value="1"/>
</dbReference>
<dbReference type="InterPro" id="IPR036291">
    <property type="entry name" value="NAD(P)-bd_dom_sf"/>
</dbReference>
<name>I0IRK1_LEPFC</name>
<comment type="similarity">
    <text evidence="1">Belongs to the NAD(P)-dependent epimerase/dehydratase family.</text>
</comment>
<organism evidence="3 4">
    <name type="scientific">Leptospirillum ferrooxidans (strain C2-3)</name>
    <dbReference type="NCBI Taxonomy" id="1162668"/>
    <lineage>
        <taxon>Bacteria</taxon>
        <taxon>Pseudomonadati</taxon>
        <taxon>Nitrospirota</taxon>
        <taxon>Nitrospiria</taxon>
        <taxon>Nitrospirales</taxon>
        <taxon>Nitrospiraceae</taxon>
        <taxon>Leptospirillum</taxon>
    </lineage>
</organism>
<feature type="domain" description="NAD-dependent epimerase/dehydratase" evidence="2">
    <location>
        <begin position="6"/>
        <end position="242"/>
    </location>
</feature>
<keyword evidence="4" id="KW-1185">Reference proteome</keyword>
<accession>I0IRK1</accession>
<dbReference type="HOGENOM" id="CLU_007383_1_7_0"/>
<evidence type="ECO:0000256" key="1">
    <source>
        <dbReference type="ARBA" id="ARBA00007637"/>
    </source>
</evidence>
<dbReference type="eggNOG" id="COG0451">
    <property type="taxonomic scope" value="Bacteria"/>
</dbReference>
<dbReference type="OrthoDB" id="9801785at2"/>
<dbReference type="EMBL" id="AP012342">
    <property type="protein sequence ID" value="BAM07900.1"/>
    <property type="molecule type" value="Genomic_DNA"/>
</dbReference>
<gene>
    <name evidence="3" type="ordered locus">LFE_2227</name>
</gene>
<dbReference type="PATRIC" id="fig|1162668.3.peg.2639"/>
<dbReference type="PANTHER" id="PTHR43000">
    <property type="entry name" value="DTDP-D-GLUCOSE 4,6-DEHYDRATASE-RELATED"/>
    <property type="match status" value="1"/>
</dbReference>
<dbReference type="Gene3D" id="3.40.50.720">
    <property type="entry name" value="NAD(P)-binding Rossmann-like Domain"/>
    <property type="match status" value="1"/>
</dbReference>
<evidence type="ECO:0000313" key="3">
    <source>
        <dbReference type="EMBL" id="BAM07900.1"/>
    </source>
</evidence>
<reference evidence="4" key="2">
    <citation type="submission" date="2012-03" db="EMBL/GenBank/DDBJ databases">
        <title>The complete genome sequence of the pioneer microbe on fresh volcanic deposit, Leptospirillum ferrooxidans strain C2-3.</title>
        <authorList>
            <person name="Fujimura R."/>
            <person name="Sato Y."/>
            <person name="Nishizawa T."/>
            <person name="Nanba K."/>
            <person name="Oshima K."/>
            <person name="Hattori M."/>
            <person name="Kamijo T."/>
            <person name="Ohta H."/>
        </authorList>
    </citation>
    <scope>NUCLEOTIDE SEQUENCE [LARGE SCALE GENOMIC DNA]</scope>
    <source>
        <strain evidence="4">C2-3</strain>
    </source>
</reference>
<dbReference type="CDD" id="cd05256">
    <property type="entry name" value="UDP_AE_SDR_e"/>
    <property type="match status" value="1"/>
</dbReference>
<dbReference type="Gene3D" id="3.90.25.10">
    <property type="entry name" value="UDP-galactose 4-epimerase, domain 1"/>
    <property type="match status" value="1"/>
</dbReference>
<dbReference type="RefSeq" id="WP_014450383.1">
    <property type="nucleotide sequence ID" value="NC_017094.1"/>
</dbReference>
<dbReference type="STRING" id="1162668.LFE_2227"/>
<proteinExistence type="inferred from homology"/>
<dbReference type="InterPro" id="IPR001509">
    <property type="entry name" value="Epimerase_deHydtase"/>
</dbReference>
<dbReference type="Proteomes" id="UP000007382">
    <property type="component" value="Chromosome"/>
</dbReference>
<evidence type="ECO:0000259" key="2">
    <source>
        <dbReference type="Pfam" id="PF01370"/>
    </source>
</evidence>
<dbReference type="AlphaFoldDB" id="I0IRK1"/>
<dbReference type="SUPFAM" id="SSF51735">
    <property type="entry name" value="NAD(P)-binding Rossmann-fold domains"/>
    <property type="match status" value="1"/>
</dbReference>
<dbReference type="KEGG" id="lfc:LFE_2227"/>
<reference evidence="3 4" key="1">
    <citation type="journal article" date="2012" name="J. Bacteriol.">
        <title>Complete Genome Sequence of Leptospirillum ferrooxidans Strain C2-3, Isolated from a Fresh Volcanic Ash Deposit on the Island of Miyake, Japan.</title>
        <authorList>
            <person name="Fujimura R."/>
            <person name="Sato Y."/>
            <person name="Nishizawa T."/>
            <person name="Oshima K."/>
            <person name="Kim S.-W."/>
            <person name="Hattori M."/>
            <person name="Kamijo T."/>
            <person name="Ohta H."/>
        </authorList>
    </citation>
    <scope>NUCLEOTIDE SEQUENCE [LARGE SCALE GENOMIC DNA]</scope>
    <source>
        <strain evidence="3 4">C2-3</strain>
    </source>
</reference>